<evidence type="ECO:0000313" key="2">
    <source>
        <dbReference type="Proteomes" id="UP001152523"/>
    </source>
</evidence>
<protein>
    <submittedName>
        <fullName evidence="1">Uncharacterized protein</fullName>
    </submittedName>
</protein>
<name>A0AAV0E593_9ASTE</name>
<sequence>MSKMDTTLDRRRWKKLGLRSVTAVRSMVPEECDGAGGQRRRLWMVGIATEQRFATAFGG</sequence>
<dbReference type="EMBL" id="CAMAPF010000210">
    <property type="protein sequence ID" value="CAH9113639.1"/>
    <property type="molecule type" value="Genomic_DNA"/>
</dbReference>
<accession>A0AAV0E593</accession>
<proteinExistence type="predicted"/>
<gene>
    <name evidence="1" type="ORF">CEPIT_LOCUS20388</name>
</gene>
<evidence type="ECO:0000313" key="1">
    <source>
        <dbReference type="EMBL" id="CAH9113639.1"/>
    </source>
</evidence>
<comment type="caution">
    <text evidence="1">The sequence shown here is derived from an EMBL/GenBank/DDBJ whole genome shotgun (WGS) entry which is preliminary data.</text>
</comment>
<dbReference type="AlphaFoldDB" id="A0AAV0E593"/>
<keyword evidence="2" id="KW-1185">Reference proteome</keyword>
<organism evidence="1 2">
    <name type="scientific">Cuscuta epithymum</name>
    <dbReference type="NCBI Taxonomy" id="186058"/>
    <lineage>
        <taxon>Eukaryota</taxon>
        <taxon>Viridiplantae</taxon>
        <taxon>Streptophyta</taxon>
        <taxon>Embryophyta</taxon>
        <taxon>Tracheophyta</taxon>
        <taxon>Spermatophyta</taxon>
        <taxon>Magnoliopsida</taxon>
        <taxon>eudicotyledons</taxon>
        <taxon>Gunneridae</taxon>
        <taxon>Pentapetalae</taxon>
        <taxon>asterids</taxon>
        <taxon>lamiids</taxon>
        <taxon>Solanales</taxon>
        <taxon>Convolvulaceae</taxon>
        <taxon>Cuscuteae</taxon>
        <taxon>Cuscuta</taxon>
        <taxon>Cuscuta subgen. Cuscuta</taxon>
    </lineage>
</organism>
<reference evidence="1" key="1">
    <citation type="submission" date="2022-07" db="EMBL/GenBank/DDBJ databases">
        <authorList>
            <person name="Macas J."/>
            <person name="Novak P."/>
            <person name="Neumann P."/>
        </authorList>
    </citation>
    <scope>NUCLEOTIDE SEQUENCE</scope>
</reference>
<dbReference type="Proteomes" id="UP001152523">
    <property type="component" value="Unassembled WGS sequence"/>
</dbReference>